<organism evidence="2 3">
    <name type="scientific">Hyella patelloides LEGE 07179</name>
    <dbReference type="NCBI Taxonomy" id="945734"/>
    <lineage>
        <taxon>Bacteria</taxon>
        <taxon>Bacillati</taxon>
        <taxon>Cyanobacteriota</taxon>
        <taxon>Cyanophyceae</taxon>
        <taxon>Pleurocapsales</taxon>
        <taxon>Hyellaceae</taxon>
        <taxon>Hyella</taxon>
    </lineage>
</organism>
<feature type="domain" description="H repeat-associated protein N-terminal" evidence="1">
    <location>
        <begin position="34"/>
        <end position="84"/>
    </location>
</feature>
<dbReference type="InterPro" id="IPR051698">
    <property type="entry name" value="Transposase_11-like"/>
</dbReference>
<dbReference type="PANTHER" id="PTHR30298">
    <property type="entry name" value="H REPEAT-ASSOCIATED PREDICTED TRANSPOSASE"/>
    <property type="match status" value="1"/>
</dbReference>
<proteinExistence type="predicted"/>
<gene>
    <name evidence="2" type="ORF">H1P_2910001</name>
</gene>
<evidence type="ECO:0000313" key="2">
    <source>
        <dbReference type="EMBL" id="VEP14840.1"/>
    </source>
</evidence>
<protein>
    <submittedName>
        <fullName evidence="2">Mobile element protein</fullName>
    </submittedName>
</protein>
<dbReference type="InterPro" id="IPR032806">
    <property type="entry name" value="YbfD_N"/>
</dbReference>
<evidence type="ECO:0000313" key="3">
    <source>
        <dbReference type="Proteomes" id="UP000320055"/>
    </source>
</evidence>
<dbReference type="EMBL" id="CAACVJ010000214">
    <property type="protein sequence ID" value="VEP14840.1"/>
    <property type="molecule type" value="Genomic_DNA"/>
</dbReference>
<dbReference type="PANTHER" id="PTHR30298:SF0">
    <property type="entry name" value="PROTEIN YBFL-RELATED"/>
    <property type="match status" value="1"/>
</dbReference>
<dbReference type="AlphaFoldDB" id="A0A563VTS1"/>
<name>A0A563VTS1_9CYAN</name>
<accession>A0A563VTS1</accession>
<evidence type="ECO:0000259" key="1">
    <source>
        <dbReference type="Pfam" id="PF13808"/>
    </source>
</evidence>
<keyword evidence="3" id="KW-1185">Reference proteome</keyword>
<reference evidence="2 3" key="1">
    <citation type="submission" date="2019-01" db="EMBL/GenBank/DDBJ databases">
        <authorList>
            <person name="Brito A."/>
        </authorList>
    </citation>
    <scope>NUCLEOTIDE SEQUENCE [LARGE SCALE GENOMIC DNA]</scope>
    <source>
        <strain evidence="2">1</strain>
    </source>
</reference>
<sequence length="85" mass="9399">MGKGFVSVKAKSKKTAAKTAKLTPISQVQANLSSYFNDIKDPRVKRTKKHLLKDILVIAILAVIAGAEGWEDIENYAQAKQQWLS</sequence>
<dbReference type="Proteomes" id="UP000320055">
    <property type="component" value="Unassembled WGS sequence"/>
</dbReference>
<dbReference type="Pfam" id="PF13808">
    <property type="entry name" value="DDE_Tnp_1_assoc"/>
    <property type="match status" value="1"/>
</dbReference>